<gene>
    <name evidence="2" type="ORF">HMN09_00943000</name>
</gene>
<evidence type="ECO:0000313" key="3">
    <source>
        <dbReference type="Proteomes" id="UP000613580"/>
    </source>
</evidence>
<dbReference type="EMBL" id="JACAZE010000013">
    <property type="protein sequence ID" value="KAF7300580.1"/>
    <property type="molecule type" value="Genomic_DNA"/>
</dbReference>
<dbReference type="AlphaFoldDB" id="A0A8H6SMK1"/>
<dbReference type="Proteomes" id="UP000613580">
    <property type="component" value="Unassembled WGS sequence"/>
</dbReference>
<feature type="region of interest" description="Disordered" evidence="1">
    <location>
        <begin position="1"/>
        <end position="23"/>
    </location>
</feature>
<organism evidence="2 3">
    <name type="scientific">Mycena chlorophos</name>
    <name type="common">Agaric fungus</name>
    <name type="synonym">Agaricus chlorophos</name>
    <dbReference type="NCBI Taxonomy" id="658473"/>
    <lineage>
        <taxon>Eukaryota</taxon>
        <taxon>Fungi</taxon>
        <taxon>Dikarya</taxon>
        <taxon>Basidiomycota</taxon>
        <taxon>Agaricomycotina</taxon>
        <taxon>Agaricomycetes</taxon>
        <taxon>Agaricomycetidae</taxon>
        <taxon>Agaricales</taxon>
        <taxon>Marasmiineae</taxon>
        <taxon>Mycenaceae</taxon>
        <taxon>Mycena</taxon>
    </lineage>
</organism>
<name>A0A8H6SMK1_MYCCL</name>
<dbReference type="OrthoDB" id="3054362at2759"/>
<proteinExistence type="predicted"/>
<sequence>MSGTTKSIATLRPALKKTKRQSSSLIAPLPFVPDMLATIQQPTRTRRWSGLEPICRRRGSTVSFEEPENYEAPPLFTSPNYEQVEPCPRQAEEVSPLTVPFPAPRRANSMPARMNPYAEGIPRPSVDSGSSSDTETSSILYQRRRSSVTTVSSSDDHTTVQSLFHTLPGIFMAIASAIHFVPAHADHPPTRSIQGRPGTPVTPHRQSQSPKRRGQQRSPRTGRTVKATISKVFRKEHNFGAAPVAASRAVEATIVGIEKAPTSRPASKQHTWRFLSKVDTWKKERQRERLCERAIDAKQ</sequence>
<reference evidence="2" key="1">
    <citation type="submission" date="2020-05" db="EMBL/GenBank/DDBJ databases">
        <title>Mycena genomes resolve the evolution of fungal bioluminescence.</title>
        <authorList>
            <person name="Tsai I.J."/>
        </authorList>
    </citation>
    <scope>NUCLEOTIDE SEQUENCE</scope>
    <source>
        <strain evidence="2">110903Hualien_Pintung</strain>
    </source>
</reference>
<protein>
    <submittedName>
        <fullName evidence="2">Uncharacterized protein</fullName>
    </submittedName>
</protein>
<accession>A0A8H6SMK1</accession>
<feature type="compositionally biased region" description="Low complexity" evidence="1">
    <location>
        <begin position="125"/>
        <end position="138"/>
    </location>
</feature>
<feature type="region of interest" description="Disordered" evidence="1">
    <location>
        <begin position="117"/>
        <end position="158"/>
    </location>
</feature>
<evidence type="ECO:0000256" key="1">
    <source>
        <dbReference type="SAM" id="MobiDB-lite"/>
    </source>
</evidence>
<evidence type="ECO:0000313" key="2">
    <source>
        <dbReference type="EMBL" id="KAF7300580.1"/>
    </source>
</evidence>
<comment type="caution">
    <text evidence="2">The sequence shown here is derived from an EMBL/GenBank/DDBJ whole genome shotgun (WGS) entry which is preliminary data.</text>
</comment>
<feature type="region of interest" description="Disordered" evidence="1">
    <location>
        <begin position="185"/>
        <end position="224"/>
    </location>
</feature>
<keyword evidence="3" id="KW-1185">Reference proteome</keyword>